<organism evidence="3 4">
    <name type="scientific">Desulfonema limicola</name>
    <dbReference type="NCBI Taxonomy" id="45656"/>
    <lineage>
        <taxon>Bacteria</taxon>
        <taxon>Pseudomonadati</taxon>
        <taxon>Thermodesulfobacteriota</taxon>
        <taxon>Desulfobacteria</taxon>
        <taxon>Desulfobacterales</taxon>
        <taxon>Desulfococcaceae</taxon>
        <taxon>Desulfonema</taxon>
    </lineage>
</organism>
<evidence type="ECO:0000259" key="2">
    <source>
        <dbReference type="Pfam" id="PF13476"/>
    </source>
</evidence>
<dbReference type="GO" id="GO:0016887">
    <property type="term" value="F:ATP hydrolysis activity"/>
    <property type="evidence" value="ECO:0007669"/>
    <property type="project" value="InterPro"/>
</dbReference>
<sequence length="1194" mass="137582">MRILKVRFKNINSLKGEWEINFDQSPLSDTGIFAITGPNGAGKTSILDALSLGLYGQTARNKNSDKYIITKNDSESCSEVTFSVNHSVFKSKWSLKNSKGKLLDPEMTLAVINGDEKVLENKVNAVRLKIADITGLDFKRFCRTVMLAQGESAAFLNALDNERAEILEKIIGTQIFSQYSQDIIKKADKENEKLLALKQSIQNFSFEKPDNIEAHKENINRLESEYNKAEAKLFMLKDQDEKLKYKKQIQKQYEDIQLEFAYIQDKKSQKNEKFKRLKKAQQSLPLESGINQLDIYEKNAAQILEKKEKLNSVIPLQKKVLKDLEQEKIKNEQELETIQARQDEQIESLEKAIGFDRDIESARKEFRDRVDQLESLEKKQDDNLNLQSEIKQKIIDKQIAWTHLDKQIKANVSHENLDKDIFVIKNQLEKISQAGKFKTEIQNNLDSALPNEKKALAAQEKAENKILKIKKKNENLYLKADKKKQALNNMLNGDVIEDIEKEYNNQKEKLVTCKKLVELGKQYHKQALIKEKEGNAITHALENAQTEYSQLLTEFEAEQAKRDELEYSIIISKYNPDRKLLKTNKPCPLCGSKEHPFISQGLPYDNNPGHALKIQEKKLKDINKRTKTLLSQINSLTQKKNQIHELGKQWKDLCQTIDCEWAVDDIDSAVKNTKALKKEVKVLAKQLKAIRKISQKIIKIQINIDKNADKILNKQMIADQLKSNAVIQKNIVIKLKNDLEDINQKTGKQKQILNEYLEKYNTVIPSQGREGELSLNLETLKNEYLNQKHQAETLTTELKELAKQAKRLPHDLAQFKKQADNLEVLVRESQEKQTKLEIQRTEFYGSGDPVVEKQVFEDKINACSEKQAQIILQTGTAARELEENLENMKQAETEYQNICKEIESLKNFLLSKAIASGFNNIDEIRENILPLENQQAIENEQKELELELTEIRNKLEEIKNKREQTLNEQAIEKSPDEISLEIQDLKKELEELNQDLKLSQEIIKDYESKEREYRQRIKVIEDQEKICAELNAEKEYINSGNEPEIKKRIQTLMFEQLIEKTNKHLEELSGRYYIRTSGEQGLGLEIEDINQNRIRRSPRSLSGGESFQVSMALALGLSDLASDNRKIESLFLDEGFGTLDDETLYKVITTLKNIKDNNKTVGIISHVKKIEDEIPTRIRIEKQSGGTSSIKVMA</sequence>
<protein>
    <submittedName>
        <fullName evidence="3">AAA ATPase-like domain-containing protein</fullName>
    </submittedName>
</protein>
<dbReference type="Gene3D" id="3.40.50.300">
    <property type="entry name" value="P-loop containing nucleotide triphosphate hydrolases"/>
    <property type="match status" value="2"/>
</dbReference>
<feature type="coiled-coil region" evidence="1">
    <location>
        <begin position="459"/>
        <end position="516"/>
    </location>
</feature>
<proteinExistence type="predicted"/>
<feature type="coiled-coil region" evidence="1">
    <location>
        <begin position="212"/>
        <end position="239"/>
    </location>
</feature>
<evidence type="ECO:0000313" key="3">
    <source>
        <dbReference type="EMBL" id="QTA80457.1"/>
    </source>
</evidence>
<dbReference type="Proteomes" id="UP000663720">
    <property type="component" value="Chromosome"/>
</dbReference>
<dbReference type="EMBL" id="CP061799">
    <property type="protein sequence ID" value="QTA80457.1"/>
    <property type="molecule type" value="Genomic_DNA"/>
</dbReference>
<feature type="coiled-coil region" evidence="1">
    <location>
        <begin position="777"/>
        <end position="839"/>
    </location>
</feature>
<feature type="coiled-coil region" evidence="1">
    <location>
        <begin position="934"/>
        <end position="1023"/>
    </location>
</feature>
<dbReference type="KEGG" id="dli:dnl_27620"/>
<evidence type="ECO:0000256" key="1">
    <source>
        <dbReference type="SAM" id="Coils"/>
    </source>
</evidence>
<dbReference type="AlphaFoldDB" id="A0A975GGQ9"/>
<dbReference type="PANTHER" id="PTHR32114:SF2">
    <property type="entry name" value="ABC TRANSPORTER ABCH.3"/>
    <property type="match status" value="1"/>
</dbReference>
<feature type="domain" description="Rad50/SbcC-type AAA" evidence="2">
    <location>
        <begin position="5"/>
        <end position="232"/>
    </location>
</feature>
<dbReference type="PANTHER" id="PTHR32114">
    <property type="entry name" value="ABC TRANSPORTER ABCH.3"/>
    <property type="match status" value="1"/>
</dbReference>
<dbReference type="InterPro" id="IPR027417">
    <property type="entry name" value="P-loop_NTPase"/>
</dbReference>
<dbReference type="Pfam" id="PF13558">
    <property type="entry name" value="SbcC_Walker_B"/>
    <property type="match status" value="1"/>
</dbReference>
<gene>
    <name evidence="3" type="ORF">dnl_27620</name>
</gene>
<keyword evidence="4" id="KW-1185">Reference proteome</keyword>
<name>A0A975GGQ9_9BACT</name>
<keyword evidence="1" id="KW-0175">Coiled coil</keyword>
<dbReference type="SUPFAM" id="SSF52540">
    <property type="entry name" value="P-loop containing nucleoside triphosphate hydrolases"/>
    <property type="match status" value="2"/>
</dbReference>
<feature type="coiled-coil region" evidence="1">
    <location>
        <begin position="293"/>
        <end position="379"/>
    </location>
</feature>
<accession>A0A975GGQ9</accession>
<dbReference type="GO" id="GO:0006302">
    <property type="term" value="P:double-strand break repair"/>
    <property type="evidence" value="ECO:0007669"/>
    <property type="project" value="InterPro"/>
</dbReference>
<dbReference type="InterPro" id="IPR038729">
    <property type="entry name" value="Rad50/SbcC_AAA"/>
</dbReference>
<dbReference type="Pfam" id="PF13476">
    <property type="entry name" value="AAA_23"/>
    <property type="match status" value="1"/>
</dbReference>
<feature type="coiled-coil region" evidence="1">
    <location>
        <begin position="871"/>
        <end position="908"/>
    </location>
</feature>
<reference evidence="3" key="1">
    <citation type="journal article" date="2021" name="Microb. Physiol.">
        <title>Proteogenomic Insights into the Physiology of Marine, Sulfate-Reducing, Filamentous Desulfonema limicola and Desulfonema magnum.</title>
        <authorList>
            <person name="Schnaars V."/>
            <person name="Wohlbrand L."/>
            <person name="Scheve S."/>
            <person name="Hinrichs C."/>
            <person name="Reinhardt R."/>
            <person name="Rabus R."/>
        </authorList>
    </citation>
    <scope>NUCLEOTIDE SEQUENCE</scope>
    <source>
        <strain evidence="3">5ac10</strain>
    </source>
</reference>
<evidence type="ECO:0000313" key="4">
    <source>
        <dbReference type="Proteomes" id="UP000663720"/>
    </source>
</evidence>
<dbReference type="RefSeq" id="WP_207692104.1">
    <property type="nucleotide sequence ID" value="NZ_CP061799.1"/>
</dbReference>